<gene>
    <name evidence="6" type="ORF">D7S89_01550</name>
</gene>
<dbReference type="NCBIfam" id="NF033103">
    <property type="entry name" value="bla_class_A"/>
    <property type="match status" value="1"/>
</dbReference>
<keyword evidence="6" id="KW-0378">Hydrolase</keyword>
<proteinExistence type="inferred from homology"/>
<evidence type="ECO:0000256" key="1">
    <source>
        <dbReference type="ARBA" id="ARBA00001526"/>
    </source>
</evidence>
<dbReference type="EC" id="3.5.2.6" evidence="3"/>
<accession>A0A494XNP1</accession>
<dbReference type="InterPro" id="IPR045155">
    <property type="entry name" value="Beta-lactam_cat"/>
</dbReference>
<evidence type="ECO:0000256" key="4">
    <source>
        <dbReference type="SAM" id="SignalP"/>
    </source>
</evidence>
<dbReference type="GO" id="GO:0030655">
    <property type="term" value="P:beta-lactam antibiotic catabolic process"/>
    <property type="evidence" value="ECO:0007669"/>
    <property type="project" value="InterPro"/>
</dbReference>
<organism evidence="6 7">
    <name type="scientific">Trinickia fusca</name>
    <dbReference type="NCBI Taxonomy" id="2419777"/>
    <lineage>
        <taxon>Bacteria</taxon>
        <taxon>Pseudomonadati</taxon>
        <taxon>Pseudomonadota</taxon>
        <taxon>Betaproteobacteria</taxon>
        <taxon>Burkholderiales</taxon>
        <taxon>Burkholderiaceae</taxon>
        <taxon>Trinickia</taxon>
    </lineage>
</organism>
<protein>
    <recommendedName>
        <fullName evidence="3">beta-lactamase</fullName>
        <ecNumber evidence="3">3.5.2.6</ecNumber>
    </recommendedName>
</protein>
<comment type="similarity">
    <text evidence="2">Belongs to the class-A beta-lactamase family.</text>
</comment>
<feature type="signal peptide" evidence="4">
    <location>
        <begin position="1"/>
        <end position="29"/>
    </location>
</feature>
<dbReference type="Gene3D" id="3.40.710.10">
    <property type="entry name" value="DD-peptidase/beta-lactamase superfamily"/>
    <property type="match status" value="1"/>
</dbReference>
<dbReference type="PANTHER" id="PTHR35333:SF3">
    <property type="entry name" value="BETA-LACTAMASE-TYPE TRANSPEPTIDASE FOLD CONTAINING PROTEIN"/>
    <property type="match status" value="1"/>
</dbReference>
<feature type="chain" id="PRO_5019757347" description="beta-lactamase" evidence="4">
    <location>
        <begin position="30"/>
        <end position="338"/>
    </location>
</feature>
<evidence type="ECO:0000256" key="2">
    <source>
        <dbReference type="ARBA" id="ARBA00009009"/>
    </source>
</evidence>
<dbReference type="OrthoDB" id="9784149at2"/>
<name>A0A494XNP1_9BURK</name>
<dbReference type="PRINTS" id="PR00118">
    <property type="entry name" value="BLACTAMASEA"/>
</dbReference>
<dbReference type="GO" id="GO:0008800">
    <property type="term" value="F:beta-lactamase activity"/>
    <property type="evidence" value="ECO:0007669"/>
    <property type="project" value="UniProtKB-EC"/>
</dbReference>
<sequence length="338" mass="35944">MKQCLSSSRAVALVVATLLGSWTAGPALAADTSTPDSWARVERSVEDAGRSATTGSFGIAVIDLGSGAVTGVNLDRPYPMMSVFKAPLGVTVLDQVEKGSIGLDQVVTLTRADLRNGTSPIREHFVGDKMDFTVRQLLDYGISQSDNSAADALVRLVGGPLVVTRFLQAHGVEGMRVEMDEGTVSHIFNDLGTANAPPAGETEGEQLQRLRRGYAAYLADPRNRSTPRAAAAFLRKLWAGELLPPRETQALLNLLYAQTTPSRLRKGMPAGVRLADKCGTSESFEGLTAAYNDIGIVTGPNGHTAIVAAFLTASQATQAEREAWFAELGRQVGEFVAR</sequence>
<dbReference type="EMBL" id="RBZV01000001">
    <property type="protein sequence ID" value="RKP52248.1"/>
    <property type="molecule type" value="Genomic_DNA"/>
</dbReference>
<keyword evidence="7" id="KW-1185">Reference proteome</keyword>
<dbReference type="Pfam" id="PF13354">
    <property type="entry name" value="Beta-lactamase2"/>
    <property type="match status" value="1"/>
</dbReference>
<dbReference type="AlphaFoldDB" id="A0A494XNP1"/>
<dbReference type="PANTHER" id="PTHR35333">
    <property type="entry name" value="BETA-LACTAMASE"/>
    <property type="match status" value="1"/>
</dbReference>
<dbReference type="SUPFAM" id="SSF56601">
    <property type="entry name" value="beta-lactamase/transpeptidase-like"/>
    <property type="match status" value="1"/>
</dbReference>
<feature type="domain" description="Beta-lactamase class A catalytic" evidence="5">
    <location>
        <begin position="58"/>
        <end position="310"/>
    </location>
</feature>
<evidence type="ECO:0000313" key="7">
    <source>
        <dbReference type="Proteomes" id="UP000280434"/>
    </source>
</evidence>
<dbReference type="InterPro" id="IPR012338">
    <property type="entry name" value="Beta-lactam/transpept-like"/>
</dbReference>
<dbReference type="Proteomes" id="UP000280434">
    <property type="component" value="Unassembled WGS sequence"/>
</dbReference>
<evidence type="ECO:0000256" key="3">
    <source>
        <dbReference type="ARBA" id="ARBA00012865"/>
    </source>
</evidence>
<comment type="caution">
    <text evidence="6">The sequence shown here is derived from an EMBL/GenBank/DDBJ whole genome shotgun (WGS) entry which is preliminary data.</text>
</comment>
<evidence type="ECO:0000259" key="5">
    <source>
        <dbReference type="Pfam" id="PF13354"/>
    </source>
</evidence>
<reference evidence="6 7" key="1">
    <citation type="submission" date="2018-10" db="EMBL/GenBank/DDBJ databases">
        <title>Paraburkholderia sp. 7MK8-2, isolated from soil.</title>
        <authorList>
            <person name="Gao Z.-H."/>
            <person name="Qiu L.-H."/>
        </authorList>
    </citation>
    <scope>NUCLEOTIDE SEQUENCE [LARGE SCALE GENOMIC DNA]</scope>
    <source>
        <strain evidence="6 7">7MK8-2</strain>
    </source>
</reference>
<dbReference type="RefSeq" id="WP_121274966.1">
    <property type="nucleotide sequence ID" value="NZ_RBZV01000001.1"/>
</dbReference>
<comment type="catalytic activity">
    <reaction evidence="1">
        <text>a beta-lactam + H2O = a substituted beta-amino acid</text>
        <dbReference type="Rhea" id="RHEA:20401"/>
        <dbReference type="ChEBI" id="CHEBI:15377"/>
        <dbReference type="ChEBI" id="CHEBI:35627"/>
        <dbReference type="ChEBI" id="CHEBI:140347"/>
        <dbReference type="EC" id="3.5.2.6"/>
    </reaction>
</comment>
<dbReference type="GO" id="GO:0046677">
    <property type="term" value="P:response to antibiotic"/>
    <property type="evidence" value="ECO:0007669"/>
    <property type="project" value="InterPro"/>
</dbReference>
<dbReference type="InterPro" id="IPR000871">
    <property type="entry name" value="Beta-lactam_class-A"/>
</dbReference>
<evidence type="ECO:0000313" key="6">
    <source>
        <dbReference type="EMBL" id="RKP52248.1"/>
    </source>
</evidence>
<keyword evidence="4" id="KW-0732">Signal</keyword>